<dbReference type="PANTHER" id="PTHR14269">
    <property type="entry name" value="CDP-DIACYLGLYCEROL--GLYCEROL-3-PHOSPHATE 3-PHOSPHATIDYLTRANSFERASE-RELATED"/>
    <property type="match status" value="1"/>
</dbReference>
<evidence type="ECO:0000256" key="10">
    <source>
        <dbReference type="ARBA" id="ARBA00022692"/>
    </source>
</evidence>
<evidence type="ECO:0000313" key="20">
    <source>
        <dbReference type="EMBL" id="AER67061.1"/>
    </source>
</evidence>
<evidence type="ECO:0000256" key="6">
    <source>
        <dbReference type="ARBA" id="ARBA00014944"/>
    </source>
</evidence>
<dbReference type="InterPro" id="IPR048254">
    <property type="entry name" value="CDP_ALCOHOL_P_TRANSF_CS"/>
</dbReference>
<dbReference type="NCBIfam" id="TIGR00560">
    <property type="entry name" value="pgsA"/>
    <property type="match status" value="1"/>
</dbReference>
<protein>
    <recommendedName>
        <fullName evidence="6 17">CDP-diacylglycerol--glycerol-3-phosphate 3-phosphatidyltransferase</fullName>
        <ecNumber evidence="5 17">2.7.8.5</ecNumber>
    </recommendedName>
</protein>
<dbReference type="InterPro" id="IPR050324">
    <property type="entry name" value="CDP-alcohol_PTase-I"/>
</dbReference>
<evidence type="ECO:0000256" key="1">
    <source>
        <dbReference type="ARBA" id="ARBA00003973"/>
    </source>
</evidence>
<dbReference type="Proteomes" id="UP000005868">
    <property type="component" value="Chromosome"/>
</dbReference>
<sequence length="179" mass="19644">MTTLNLPNTISLLRVFLAPLIMVILTLRIQWGDFFGLPYGDLLAGVIFIIAALTDTLDGYIARKKGLVTNFGKLVDPLADKILVTAVLIALVELQRLPAWIVVVIVSREFFVTGLRMVAISEGRVVAASKWGKAKTIIQIIAILVVIFNLPGGFLAMILAMIITVASGVDYFWKLKDIF</sequence>
<evidence type="ECO:0000256" key="16">
    <source>
        <dbReference type="ARBA" id="ARBA00048586"/>
    </source>
</evidence>
<organism evidence="20 21">
    <name type="scientific">Thermovirga lienii (strain ATCC BAA-1197 / DSM 17291 / Cas60314)</name>
    <dbReference type="NCBI Taxonomy" id="580340"/>
    <lineage>
        <taxon>Bacteria</taxon>
        <taxon>Thermotogati</taxon>
        <taxon>Synergistota</taxon>
        <taxon>Synergistia</taxon>
        <taxon>Synergistales</taxon>
        <taxon>Thermovirgaceae</taxon>
        <taxon>Thermovirga</taxon>
    </lineage>
</organism>
<evidence type="ECO:0000256" key="7">
    <source>
        <dbReference type="ARBA" id="ARBA00022475"/>
    </source>
</evidence>
<dbReference type="KEGG" id="tli:Tlie_1331"/>
<evidence type="ECO:0000313" key="21">
    <source>
        <dbReference type="Proteomes" id="UP000005868"/>
    </source>
</evidence>
<keyword evidence="9 18" id="KW-0808">Transferase</keyword>
<dbReference type="STRING" id="580340.Tlie_1331"/>
<dbReference type="PIRSF" id="PIRSF000847">
    <property type="entry name" value="Phos_ph_gly_syn"/>
    <property type="match status" value="1"/>
</dbReference>
<keyword evidence="15" id="KW-1208">Phospholipid metabolism</keyword>
<evidence type="ECO:0000256" key="13">
    <source>
        <dbReference type="ARBA" id="ARBA00023136"/>
    </source>
</evidence>
<keyword evidence="11 19" id="KW-1133">Transmembrane helix</keyword>
<dbReference type="GO" id="GO:0005886">
    <property type="term" value="C:plasma membrane"/>
    <property type="evidence" value="ECO:0007669"/>
    <property type="project" value="UniProtKB-SubCell"/>
</dbReference>
<keyword evidence="14" id="KW-0594">Phospholipid biosynthesis</keyword>
<evidence type="ECO:0000256" key="14">
    <source>
        <dbReference type="ARBA" id="ARBA00023209"/>
    </source>
</evidence>
<feature type="transmembrane region" description="Helical" evidence="19">
    <location>
        <begin position="12"/>
        <end position="31"/>
    </location>
</feature>
<evidence type="ECO:0000256" key="8">
    <source>
        <dbReference type="ARBA" id="ARBA00022516"/>
    </source>
</evidence>
<dbReference type="GO" id="GO:0046474">
    <property type="term" value="P:glycerophospholipid biosynthetic process"/>
    <property type="evidence" value="ECO:0007669"/>
    <property type="project" value="TreeGrafter"/>
</dbReference>
<name>G7V674_THELD</name>
<comment type="pathway">
    <text evidence="3">Phospholipid metabolism; phosphatidylglycerol biosynthesis; phosphatidylglycerol from CDP-diacylglycerol: step 1/2.</text>
</comment>
<feature type="transmembrane region" description="Helical" evidence="19">
    <location>
        <begin position="98"/>
        <end position="119"/>
    </location>
</feature>
<dbReference type="AlphaFoldDB" id="G7V674"/>
<dbReference type="eggNOG" id="COG0558">
    <property type="taxonomic scope" value="Bacteria"/>
</dbReference>
<evidence type="ECO:0000256" key="17">
    <source>
        <dbReference type="NCBIfam" id="TIGR00560"/>
    </source>
</evidence>
<comment type="subcellular location">
    <subcellularLocation>
        <location evidence="2">Cell membrane</location>
        <topology evidence="2">Multi-pass membrane protein</topology>
    </subcellularLocation>
</comment>
<comment type="similarity">
    <text evidence="4 18">Belongs to the CDP-alcohol phosphatidyltransferase class-I family.</text>
</comment>
<evidence type="ECO:0000256" key="4">
    <source>
        <dbReference type="ARBA" id="ARBA00010441"/>
    </source>
</evidence>
<evidence type="ECO:0000256" key="19">
    <source>
        <dbReference type="SAM" id="Phobius"/>
    </source>
</evidence>
<keyword evidence="10 19" id="KW-0812">Transmembrane</keyword>
<evidence type="ECO:0000256" key="2">
    <source>
        <dbReference type="ARBA" id="ARBA00004651"/>
    </source>
</evidence>
<evidence type="ECO:0000256" key="18">
    <source>
        <dbReference type="RuleBase" id="RU003750"/>
    </source>
</evidence>
<proteinExistence type="inferred from homology"/>
<evidence type="ECO:0000256" key="11">
    <source>
        <dbReference type="ARBA" id="ARBA00022989"/>
    </source>
</evidence>
<dbReference type="PROSITE" id="PS00379">
    <property type="entry name" value="CDP_ALCOHOL_P_TRANSF"/>
    <property type="match status" value="1"/>
</dbReference>
<evidence type="ECO:0000256" key="12">
    <source>
        <dbReference type="ARBA" id="ARBA00023098"/>
    </source>
</evidence>
<evidence type="ECO:0000256" key="9">
    <source>
        <dbReference type="ARBA" id="ARBA00022679"/>
    </source>
</evidence>
<comment type="catalytic activity">
    <reaction evidence="16">
        <text>a CDP-1,2-diacyl-sn-glycerol + sn-glycerol 3-phosphate = a 1,2-diacyl-sn-glycero-3-phospho-(1'-sn-glycero-3'-phosphate) + CMP + H(+)</text>
        <dbReference type="Rhea" id="RHEA:12593"/>
        <dbReference type="ChEBI" id="CHEBI:15378"/>
        <dbReference type="ChEBI" id="CHEBI:57597"/>
        <dbReference type="ChEBI" id="CHEBI:58332"/>
        <dbReference type="ChEBI" id="CHEBI:60110"/>
        <dbReference type="ChEBI" id="CHEBI:60377"/>
        <dbReference type="EC" id="2.7.8.5"/>
    </reaction>
</comment>
<reference evidence="21" key="1">
    <citation type="submission" date="2011-10" db="EMBL/GenBank/DDBJ databases">
        <title>The complete genome of chromosome of Thermovirga lienii DSM 17291.</title>
        <authorList>
            <consortium name="US DOE Joint Genome Institute (JGI-PGF)"/>
            <person name="Lucas S."/>
            <person name="Copeland A."/>
            <person name="Lapidus A."/>
            <person name="Glavina del Rio T."/>
            <person name="Dalin E."/>
            <person name="Tice H."/>
            <person name="Bruce D."/>
            <person name="Goodwin L."/>
            <person name="Pitluck S."/>
            <person name="Peters L."/>
            <person name="Mikhailova N."/>
            <person name="Saunders E."/>
            <person name="Kyrpides N."/>
            <person name="Mavromatis K."/>
            <person name="Ivanova N."/>
            <person name="Last F.I."/>
            <person name="Brettin T."/>
            <person name="Detter J.C."/>
            <person name="Han C."/>
            <person name="Larimer F."/>
            <person name="Land M."/>
            <person name="Hauser L."/>
            <person name="Markowitz V."/>
            <person name="Cheng J.-F."/>
            <person name="Hugenholtz P."/>
            <person name="Woyke T."/>
            <person name="Wu D."/>
            <person name="Spring S."/>
            <person name="Schroeder M."/>
            <person name="Brambilla E.-M."/>
            <person name="Klenk H.-P."/>
            <person name="Eisen J.A."/>
        </authorList>
    </citation>
    <scope>NUCLEOTIDE SEQUENCE [LARGE SCALE GENOMIC DNA]</scope>
    <source>
        <strain evidence="21">ATCC BAA-1197 / DSM 17291 / Cas60314</strain>
    </source>
</reference>
<comment type="function">
    <text evidence="1">This protein catalyzes the committed step to the synthesis of the acidic phospholipids.</text>
</comment>
<dbReference type="OrthoDB" id="9796672at2"/>
<dbReference type="InterPro" id="IPR000462">
    <property type="entry name" value="CDP-OH_P_trans"/>
</dbReference>
<evidence type="ECO:0000256" key="15">
    <source>
        <dbReference type="ARBA" id="ARBA00023264"/>
    </source>
</evidence>
<dbReference type="InterPro" id="IPR043130">
    <property type="entry name" value="CDP-OH_PTrfase_TM_dom"/>
</dbReference>
<keyword evidence="13 19" id="KW-0472">Membrane</keyword>
<evidence type="ECO:0000256" key="5">
    <source>
        <dbReference type="ARBA" id="ARBA00013170"/>
    </source>
</evidence>
<gene>
    <name evidence="20" type="ordered locus">Tlie_1331</name>
</gene>
<accession>G7V674</accession>
<evidence type="ECO:0000256" key="3">
    <source>
        <dbReference type="ARBA" id="ARBA00005042"/>
    </source>
</evidence>
<keyword evidence="7" id="KW-1003">Cell membrane</keyword>
<reference evidence="20 21" key="2">
    <citation type="journal article" date="2012" name="Stand. Genomic Sci.">
        <title>Genome sequence of the moderately thermophilic, amino-acid-degrading and sulfur-reducing bacterium Thermovirga lienii type strain (Cas60314(T)).</title>
        <authorList>
            <person name="Goker M."/>
            <person name="Saunders E."/>
            <person name="Lapidus A."/>
            <person name="Nolan M."/>
            <person name="Lucas S."/>
            <person name="Hammon N."/>
            <person name="Deshpande S."/>
            <person name="Cheng J.F."/>
            <person name="Han C."/>
            <person name="Tapia R."/>
            <person name="Goodwin L.A."/>
            <person name="Pitluck S."/>
            <person name="Liolios K."/>
            <person name="Mavromatis K."/>
            <person name="Pagani I."/>
            <person name="Ivanova N."/>
            <person name="Mikhailova N."/>
            <person name="Pati A."/>
            <person name="Chen A."/>
            <person name="Palaniappan K."/>
            <person name="Land M."/>
            <person name="Chang Y.J."/>
            <person name="Jeffries C.D."/>
            <person name="Brambilla E.M."/>
            <person name="Rohde M."/>
            <person name="Spring S."/>
            <person name="Detter J.C."/>
            <person name="Woyke T."/>
            <person name="Bristow J."/>
            <person name="Eisen J.A."/>
            <person name="Markowitz V."/>
            <person name="Hugenholtz P."/>
            <person name="Kyrpides N.C."/>
            <person name="Klenk H.P."/>
        </authorList>
    </citation>
    <scope>NUCLEOTIDE SEQUENCE [LARGE SCALE GENOMIC DNA]</scope>
    <source>
        <strain evidence="21">ATCC BAA-1197 / DSM 17291 / Cas60314</strain>
    </source>
</reference>
<keyword evidence="12" id="KW-0443">Lipid metabolism</keyword>
<dbReference type="HOGENOM" id="CLU_051314_2_3_0"/>
<dbReference type="EC" id="2.7.8.5" evidence="5 17"/>
<dbReference type="Gene3D" id="1.20.120.1760">
    <property type="match status" value="1"/>
</dbReference>
<dbReference type="FunFam" id="1.20.120.1760:FF:000004">
    <property type="entry name" value="CDP-diacylglycerol--glycerol-3-phosphate 3-phosphatidyltransferase"/>
    <property type="match status" value="1"/>
</dbReference>
<dbReference type="InterPro" id="IPR004570">
    <property type="entry name" value="Phosphatidylglycerol_P_synth"/>
</dbReference>
<dbReference type="EMBL" id="CP003096">
    <property type="protein sequence ID" value="AER67061.1"/>
    <property type="molecule type" value="Genomic_DNA"/>
</dbReference>
<dbReference type="GO" id="GO:0008444">
    <property type="term" value="F:CDP-diacylglycerol-glycerol-3-phosphate 3-phosphatidyltransferase activity"/>
    <property type="evidence" value="ECO:0007669"/>
    <property type="project" value="UniProtKB-UniRule"/>
</dbReference>
<keyword evidence="21" id="KW-1185">Reference proteome</keyword>
<dbReference type="PANTHER" id="PTHR14269:SF62">
    <property type="entry name" value="CDP-DIACYLGLYCEROL--GLYCEROL-3-PHOSPHATE 3-PHOSPHATIDYLTRANSFERASE 1, CHLOROPLASTIC"/>
    <property type="match status" value="1"/>
</dbReference>
<keyword evidence="8" id="KW-0444">Lipid biosynthesis</keyword>
<dbReference type="Pfam" id="PF01066">
    <property type="entry name" value="CDP-OH_P_transf"/>
    <property type="match status" value="1"/>
</dbReference>